<reference evidence="1 2" key="1">
    <citation type="journal article" date="2023" name="Life. Sci Alliance">
        <title>Evolutionary insights into 3D genome organization and epigenetic landscape of Vigna mungo.</title>
        <authorList>
            <person name="Junaid A."/>
            <person name="Singh B."/>
            <person name="Bhatia S."/>
        </authorList>
    </citation>
    <scope>NUCLEOTIDE SEQUENCE [LARGE SCALE GENOMIC DNA]</scope>
    <source>
        <strain evidence="1">Urdbean</strain>
    </source>
</reference>
<protein>
    <submittedName>
        <fullName evidence="1">Uncharacterized protein</fullName>
    </submittedName>
</protein>
<sequence length="126" mass="14300">MKMVVMILKANFLNSVRNSEGVLMLDNSSSTLTEASSMRSTYMDNASWPVMGEVVKRRRRLCSSFEMPWNDLFPKREVVEAGYPSFSCSSSVRILRHVSGVQTMMLGLPNKNVLYIPVLPYLKTRS</sequence>
<keyword evidence="2" id="KW-1185">Reference proteome</keyword>
<dbReference type="AlphaFoldDB" id="A0AAQ3NLT7"/>
<proteinExistence type="predicted"/>
<organism evidence="1 2">
    <name type="scientific">Vigna mungo</name>
    <name type="common">Black gram</name>
    <name type="synonym">Phaseolus mungo</name>
    <dbReference type="NCBI Taxonomy" id="3915"/>
    <lineage>
        <taxon>Eukaryota</taxon>
        <taxon>Viridiplantae</taxon>
        <taxon>Streptophyta</taxon>
        <taxon>Embryophyta</taxon>
        <taxon>Tracheophyta</taxon>
        <taxon>Spermatophyta</taxon>
        <taxon>Magnoliopsida</taxon>
        <taxon>eudicotyledons</taxon>
        <taxon>Gunneridae</taxon>
        <taxon>Pentapetalae</taxon>
        <taxon>rosids</taxon>
        <taxon>fabids</taxon>
        <taxon>Fabales</taxon>
        <taxon>Fabaceae</taxon>
        <taxon>Papilionoideae</taxon>
        <taxon>50 kb inversion clade</taxon>
        <taxon>NPAAA clade</taxon>
        <taxon>indigoferoid/millettioid clade</taxon>
        <taxon>Phaseoleae</taxon>
        <taxon>Vigna</taxon>
    </lineage>
</organism>
<name>A0AAQ3NLT7_VIGMU</name>
<evidence type="ECO:0000313" key="2">
    <source>
        <dbReference type="Proteomes" id="UP001374535"/>
    </source>
</evidence>
<gene>
    <name evidence="1" type="ORF">V8G54_015820</name>
</gene>
<accession>A0AAQ3NLT7</accession>
<dbReference type="EMBL" id="CP144696">
    <property type="protein sequence ID" value="WVZ11290.1"/>
    <property type="molecule type" value="Genomic_DNA"/>
</dbReference>
<dbReference type="Proteomes" id="UP001374535">
    <property type="component" value="Chromosome 5"/>
</dbReference>
<evidence type="ECO:0000313" key="1">
    <source>
        <dbReference type="EMBL" id="WVZ11290.1"/>
    </source>
</evidence>